<dbReference type="InterPro" id="IPR012951">
    <property type="entry name" value="BBE"/>
</dbReference>
<comment type="cofactor">
    <cofactor evidence="1">
        <name>FAD</name>
        <dbReference type="ChEBI" id="CHEBI:57692"/>
    </cofactor>
</comment>
<keyword evidence="4" id="KW-0274">FAD</keyword>
<dbReference type="Pfam" id="PF08031">
    <property type="entry name" value="BBE"/>
    <property type="match status" value="1"/>
</dbReference>
<evidence type="ECO:0000256" key="1">
    <source>
        <dbReference type="ARBA" id="ARBA00001974"/>
    </source>
</evidence>
<keyword evidence="3" id="KW-0285">Flavoprotein</keyword>
<evidence type="ECO:0000259" key="6">
    <source>
        <dbReference type="PROSITE" id="PS51387"/>
    </source>
</evidence>
<evidence type="ECO:0000256" key="4">
    <source>
        <dbReference type="ARBA" id="ARBA00022827"/>
    </source>
</evidence>
<sequence>MGTSRTDVAVLERDFAGQVLLPGDEGYDRHRSVWNAMVDRRPAVIARCTDRGDVATAVRFGRAHGLEIGVLCGGHNILGLPVTDGGLLIDLSPMDAVRVDPEGRRAWVQGGALLGALDRATQPYGLATTAGNVSHTGVGGLTLGGGMGWLARGYGLSCDNVTSFEMVTADGDVVRADAKENADLFWGLRGGGGNFGVVTEFEFRLHQVGTRSLLVDLYFLPEDAATVLRGWRDLIGDAPRHATLTAWVGTTDDWPHLPPALHGRPLAGVGYVWVGDPDEGRRLLPALRDLGSPVAERVQELSYLDLQTMDDSAEGHRQRRYWKGHYFSEFPDDAVRAFLARGAGVGDADASCLPAAGLQSYGGAIADVADDETAFSHRDTLVEFVAAARWSDPAEDAERIAAARRYAASLEPFAAGAYVNALADEGETGVRRAYPKEKLARLTALKDRYDPDNVFHLNHNIPPTSRG</sequence>
<evidence type="ECO:0000313" key="8">
    <source>
        <dbReference type="Proteomes" id="UP000295302"/>
    </source>
</evidence>
<evidence type="ECO:0000256" key="3">
    <source>
        <dbReference type="ARBA" id="ARBA00022630"/>
    </source>
</evidence>
<dbReference type="Gene3D" id="3.40.462.20">
    <property type="match status" value="1"/>
</dbReference>
<dbReference type="EMBL" id="SMKQ01000001">
    <property type="protein sequence ID" value="TDD57161.1"/>
    <property type="molecule type" value="Genomic_DNA"/>
</dbReference>
<dbReference type="RefSeq" id="WP_132607860.1">
    <property type="nucleotide sequence ID" value="NZ_SMKQ01000001.1"/>
</dbReference>
<organism evidence="7 8">
    <name type="scientific">Nonomuraea terrae</name>
    <dbReference type="NCBI Taxonomy" id="2530383"/>
    <lineage>
        <taxon>Bacteria</taxon>
        <taxon>Bacillati</taxon>
        <taxon>Actinomycetota</taxon>
        <taxon>Actinomycetes</taxon>
        <taxon>Streptosporangiales</taxon>
        <taxon>Streptosporangiaceae</taxon>
        <taxon>Nonomuraea</taxon>
    </lineage>
</organism>
<evidence type="ECO:0000256" key="5">
    <source>
        <dbReference type="ARBA" id="ARBA00023002"/>
    </source>
</evidence>
<comment type="similarity">
    <text evidence="2">Belongs to the oxygen-dependent FAD-linked oxidoreductase family.</text>
</comment>
<dbReference type="PANTHER" id="PTHR42973:SF39">
    <property type="entry name" value="FAD-BINDING PCMH-TYPE DOMAIN-CONTAINING PROTEIN"/>
    <property type="match status" value="1"/>
</dbReference>
<dbReference type="InterPro" id="IPR016169">
    <property type="entry name" value="FAD-bd_PCMH_sub2"/>
</dbReference>
<dbReference type="InterPro" id="IPR016167">
    <property type="entry name" value="FAD-bd_PCMH_sub1"/>
</dbReference>
<keyword evidence="5" id="KW-0560">Oxidoreductase</keyword>
<proteinExistence type="inferred from homology"/>
<reference evidence="7 8" key="1">
    <citation type="submission" date="2019-03" db="EMBL/GenBank/DDBJ databases">
        <title>Draft genome sequences of novel Actinobacteria.</title>
        <authorList>
            <person name="Sahin N."/>
            <person name="Ay H."/>
            <person name="Saygin H."/>
        </authorList>
    </citation>
    <scope>NUCLEOTIDE SEQUENCE [LARGE SCALE GENOMIC DNA]</scope>
    <source>
        <strain evidence="7 8">CH32</strain>
    </source>
</reference>
<dbReference type="Gene3D" id="3.30.43.10">
    <property type="entry name" value="Uridine Diphospho-n-acetylenolpyruvylglucosamine Reductase, domain 2"/>
    <property type="match status" value="1"/>
</dbReference>
<dbReference type="GO" id="GO:0016491">
    <property type="term" value="F:oxidoreductase activity"/>
    <property type="evidence" value="ECO:0007669"/>
    <property type="project" value="UniProtKB-KW"/>
</dbReference>
<evidence type="ECO:0000313" key="7">
    <source>
        <dbReference type="EMBL" id="TDD57161.1"/>
    </source>
</evidence>
<dbReference type="InterPro" id="IPR016166">
    <property type="entry name" value="FAD-bd_PCMH"/>
</dbReference>
<dbReference type="Proteomes" id="UP000295302">
    <property type="component" value="Unassembled WGS sequence"/>
</dbReference>
<protein>
    <submittedName>
        <fullName evidence="7">FAD-binding oxidoreductase</fullName>
    </submittedName>
</protein>
<dbReference type="InterPro" id="IPR006094">
    <property type="entry name" value="Oxid_FAD_bind_N"/>
</dbReference>
<comment type="caution">
    <text evidence="7">The sequence shown here is derived from an EMBL/GenBank/DDBJ whole genome shotgun (WGS) entry which is preliminary data.</text>
</comment>
<evidence type="ECO:0000256" key="2">
    <source>
        <dbReference type="ARBA" id="ARBA00005466"/>
    </source>
</evidence>
<dbReference type="Pfam" id="PF01565">
    <property type="entry name" value="FAD_binding_4"/>
    <property type="match status" value="1"/>
</dbReference>
<dbReference type="AlphaFoldDB" id="A0A4R4ZF42"/>
<keyword evidence="8" id="KW-1185">Reference proteome</keyword>
<dbReference type="SUPFAM" id="SSF56176">
    <property type="entry name" value="FAD-binding/transporter-associated domain-like"/>
    <property type="match status" value="1"/>
</dbReference>
<dbReference type="PANTHER" id="PTHR42973">
    <property type="entry name" value="BINDING OXIDOREDUCTASE, PUTATIVE (AFU_ORTHOLOGUE AFUA_1G17690)-RELATED"/>
    <property type="match status" value="1"/>
</dbReference>
<dbReference type="PROSITE" id="PS51387">
    <property type="entry name" value="FAD_PCMH"/>
    <property type="match status" value="1"/>
</dbReference>
<gene>
    <name evidence="7" type="ORF">E1286_00050</name>
</gene>
<feature type="domain" description="FAD-binding PCMH-type" evidence="6">
    <location>
        <begin position="37"/>
        <end position="208"/>
    </location>
</feature>
<dbReference type="GO" id="GO:0071949">
    <property type="term" value="F:FAD binding"/>
    <property type="evidence" value="ECO:0007669"/>
    <property type="project" value="InterPro"/>
</dbReference>
<accession>A0A4R4ZF42</accession>
<dbReference type="InterPro" id="IPR050416">
    <property type="entry name" value="FAD-linked_Oxidoreductase"/>
</dbReference>
<name>A0A4R4ZF42_9ACTN</name>
<dbReference type="OrthoDB" id="5169292at2"/>
<dbReference type="InterPro" id="IPR036318">
    <property type="entry name" value="FAD-bd_PCMH-like_sf"/>
</dbReference>
<dbReference type="Gene3D" id="3.30.465.10">
    <property type="match status" value="1"/>
</dbReference>